<dbReference type="InterPro" id="IPR029055">
    <property type="entry name" value="Ntn_hydrolases_N"/>
</dbReference>
<dbReference type="SUPFAM" id="SSF52402">
    <property type="entry name" value="Adenine nucleotide alpha hydrolases-like"/>
    <property type="match status" value="1"/>
</dbReference>
<feature type="domain" description="Glutamine amidotransferase type-2" evidence="9">
    <location>
        <begin position="2"/>
        <end position="213"/>
    </location>
</feature>
<keyword evidence="11" id="KW-1185">Reference proteome</keyword>
<dbReference type="Proteomes" id="UP000093080">
    <property type="component" value="Unassembled WGS sequence"/>
</dbReference>
<evidence type="ECO:0000313" key="10">
    <source>
        <dbReference type="EMBL" id="OCC15630.1"/>
    </source>
</evidence>
<dbReference type="NCBIfam" id="NF033535">
    <property type="entry name" value="lass_lactam_cya"/>
    <property type="match status" value="1"/>
</dbReference>
<dbReference type="GO" id="GO:0005524">
    <property type="term" value="F:ATP binding"/>
    <property type="evidence" value="ECO:0007669"/>
    <property type="project" value="UniProtKB-KW"/>
</dbReference>
<dbReference type="RefSeq" id="WP_067616956.1">
    <property type="nucleotide sequence ID" value="NZ_MAGO01000004.1"/>
</dbReference>
<dbReference type="EC" id="6.3.5.4" evidence="3"/>
<dbReference type="PATRIC" id="fig|1156395.6.peg.999"/>
<evidence type="ECO:0000256" key="2">
    <source>
        <dbReference type="ARBA" id="ARBA00005752"/>
    </source>
</evidence>
<sequence>MSAIAGICYWDGRDVAREELLAMAKALAHRGPDGKNIWHKGPIGLVHLMLHTTPESLNERLPLEDKATGLVITSDARIDNREELLESLGVKGREASQMPDSELILKAYKKWGRKCPERLLGDFAFAIWDSRERTLFCARDHMGVKPFYYYASRDFFAFSTEIKGLLALNNVSRRINEVRIADFLAAIVLDNESTFWRSILRLPPAHFCVIRNGIFEKGAYWQLPSEPKKHIKRDSEYAEEFRHIFTEAVRCRLRSAFPLGSYLSGGLDSSSIVCVAAELYEKKGIDGPHVFSGIFDEIAQCDERKYFMPVVERYNLPTTFVYADRLEPLAELEKMLNEQDEPFFAPHIFMSRALLGLARENGFRIMLDGHDGDNTVSYGTGLLLELAGDFKWLKLAKECYCLTDGSLHEALEIAYVAIRRRCVPLSIKCMAKVVRQILHIFKAERQKESQELIKPPWHNILNDEFIKKTGLIERWRDFKKNDPYRGDREFERHRRALYQPFMPYGLEVLDRCVSNFGIEARYPYFDKRLIEFCLDLPARLKLHRGLNRYIVRFALKDILPESIRKRKNKSDFTANLIHGLRVRDRDRLQQFLQKISHEHKEFYQVQEIERIREGFLNMDQNPTASDAFTLLKILVLTLWISSAKNIFH</sequence>
<dbReference type="EMBL" id="MAGO01000004">
    <property type="protein sequence ID" value="OCC15630.1"/>
    <property type="molecule type" value="Genomic_DNA"/>
</dbReference>
<evidence type="ECO:0000256" key="6">
    <source>
        <dbReference type="ARBA" id="ARBA00022962"/>
    </source>
</evidence>
<keyword evidence="5 8" id="KW-0067">ATP-binding</keyword>
<evidence type="ECO:0000256" key="7">
    <source>
        <dbReference type="ARBA" id="ARBA00048741"/>
    </source>
</evidence>
<dbReference type="AlphaFoldDB" id="A0A1B9F6V6"/>
<dbReference type="CDD" id="cd00712">
    <property type="entry name" value="AsnB"/>
    <property type="match status" value="1"/>
</dbReference>
<name>A0A1B9F6V6_9BACT</name>
<evidence type="ECO:0000256" key="5">
    <source>
        <dbReference type="ARBA" id="ARBA00022840"/>
    </source>
</evidence>
<comment type="similarity">
    <text evidence="2">Belongs to the asparagine synthetase family.</text>
</comment>
<proteinExistence type="inferred from homology"/>
<organism evidence="10 11">
    <name type="scientific">Dissulfuribacter thermophilus</name>
    <dbReference type="NCBI Taxonomy" id="1156395"/>
    <lineage>
        <taxon>Bacteria</taxon>
        <taxon>Pseudomonadati</taxon>
        <taxon>Thermodesulfobacteriota</taxon>
        <taxon>Dissulfuribacteria</taxon>
        <taxon>Dissulfuribacterales</taxon>
        <taxon>Dissulfuribacteraceae</taxon>
        <taxon>Dissulfuribacter</taxon>
    </lineage>
</organism>
<dbReference type="NCBIfam" id="TIGR01536">
    <property type="entry name" value="asn_synth_AEB"/>
    <property type="match status" value="1"/>
</dbReference>
<feature type="binding site" evidence="8">
    <location>
        <position position="100"/>
    </location>
    <ligand>
        <name>L-glutamine</name>
        <dbReference type="ChEBI" id="CHEBI:58359"/>
    </ligand>
</feature>
<dbReference type="PIRSF" id="PIRSF001589">
    <property type="entry name" value="Asn_synthetase_glu-h"/>
    <property type="match status" value="1"/>
</dbReference>
<comment type="caution">
    <text evidence="10">The sequence shown here is derived from an EMBL/GenBank/DDBJ whole genome shotgun (WGS) entry which is preliminary data.</text>
</comment>
<evidence type="ECO:0000256" key="4">
    <source>
        <dbReference type="ARBA" id="ARBA00022741"/>
    </source>
</evidence>
<reference evidence="10 11" key="1">
    <citation type="submission" date="2016-06" db="EMBL/GenBank/DDBJ databases">
        <title>Respiratory ammonification of nitrate coupled to the oxidation of elemental sulfur in deep-sea autotrophic thermophilic bacteria.</title>
        <authorList>
            <person name="Slobodkina G.B."/>
            <person name="Mardanov A.V."/>
            <person name="Ravin N.V."/>
            <person name="Frolova A.A."/>
            <person name="Viryasiv M.B."/>
            <person name="Chernyh N.A."/>
            <person name="Bonch-Osmolovskaya E.A."/>
            <person name="Slobodkin A.I."/>
        </authorList>
    </citation>
    <scope>NUCLEOTIDE SEQUENCE [LARGE SCALE GENOMIC DNA]</scope>
    <source>
        <strain evidence="10 11">S69</strain>
    </source>
</reference>
<evidence type="ECO:0000313" key="11">
    <source>
        <dbReference type="Proteomes" id="UP000093080"/>
    </source>
</evidence>
<comment type="catalytic activity">
    <reaction evidence="7">
        <text>L-aspartate + L-glutamine + ATP + H2O = L-asparagine + L-glutamate + AMP + diphosphate + H(+)</text>
        <dbReference type="Rhea" id="RHEA:12228"/>
        <dbReference type="ChEBI" id="CHEBI:15377"/>
        <dbReference type="ChEBI" id="CHEBI:15378"/>
        <dbReference type="ChEBI" id="CHEBI:29985"/>
        <dbReference type="ChEBI" id="CHEBI:29991"/>
        <dbReference type="ChEBI" id="CHEBI:30616"/>
        <dbReference type="ChEBI" id="CHEBI:33019"/>
        <dbReference type="ChEBI" id="CHEBI:58048"/>
        <dbReference type="ChEBI" id="CHEBI:58359"/>
        <dbReference type="ChEBI" id="CHEBI:456215"/>
        <dbReference type="EC" id="6.3.5.4"/>
    </reaction>
</comment>
<dbReference type="Pfam" id="PF00733">
    <property type="entry name" value="Asn_synthase"/>
    <property type="match status" value="1"/>
</dbReference>
<dbReference type="PANTHER" id="PTHR43284">
    <property type="entry name" value="ASPARAGINE SYNTHETASE (GLUTAMINE-HYDROLYZING)"/>
    <property type="match status" value="1"/>
</dbReference>
<dbReference type="InterPro" id="IPR017932">
    <property type="entry name" value="GATase_2_dom"/>
</dbReference>
<keyword evidence="6" id="KW-0315">Glutamine amidotransferase</keyword>
<dbReference type="Pfam" id="PF13537">
    <property type="entry name" value="GATase_7"/>
    <property type="match status" value="1"/>
</dbReference>
<evidence type="ECO:0000256" key="8">
    <source>
        <dbReference type="PIRSR" id="PIRSR001589-2"/>
    </source>
</evidence>
<dbReference type="PROSITE" id="PS51278">
    <property type="entry name" value="GATASE_TYPE_2"/>
    <property type="match status" value="1"/>
</dbReference>
<dbReference type="InterPro" id="IPR033738">
    <property type="entry name" value="AsnB_N"/>
</dbReference>
<dbReference type="STRING" id="1156395.DBT_0981"/>
<dbReference type="OrthoDB" id="9763290at2"/>
<dbReference type="Gene3D" id="3.40.50.620">
    <property type="entry name" value="HUPs"/>
    <property type="match status" value="2"/>
</dbReference>
<dbReference type="SUPFAM" id="SSF56235">
    <property type="entry name" value="N-terminal nucleophile aminohydrolases (Ntn hydrolases)"/>
    <property type="match status" value="1"/>
</dbReference>
<dbReference type="InterPro" id="IPR001962">
    <property type="entry name" value="Asn_synthase"/>
</dbReference>
<dbReference type="GO" id="GO:0006529">
    <property type="term" value="P:asparagine biosynthetic process"/>
    <property type="evidence" value="ECO:0007669"/>
    <property type="project" value="InterPro"/>
</dbReference>
<dbReference type="PANTHER" id="PTHR43284:SF1">
    <property type="entry name" value="ASPARAGINE SYNTHETASE"/>
    <property type="match status" value="1"/>
</dbReference>
<comment type="pathway">
    <text evidence="1">Amino-acid biosynthesis; L-asparagine biosynthesis; L-asparagine from L-aspartate (L-Gln route): step 1/1.</text>
</comment>
<evidence type="ECO:0000256" key="3">
    <source>
        <dbReference type="ARBA" id="ARBA00012737"/>
    </source>
</evidence>
<dbReference type="CDD" id="cd01991">
    <property type="entry name" value="Asn_synthase_B_C"/>
    <property type="match status" value="1"/>
</dbReference>
<evidence type="ECO:0000259" key="9">
    <source>
        <dbReference type="PROSITE" id="PS51278"/>
    </source>
</evidence>
<evidence type="ECO:0000256" key="1">
    <source>
        <dbReference type="ARBA" id="ARBA00005187"/>
    </source>
</evidence>
<protein>
    <recommendedName>
        <fullName evidence="3">asparagine synthase (glutamine-hydrolyzing)</fullName>
        <ecNumber evidence="3">6.3.5.4</ecNumber>
    </recommendedName>
</protein>
<dbReference type="InterPro" id="IPR014729">
    <property type="entry name" value="Rossmann-like_a/b/a_fold"/>
</dbReference>
<dbReference type="GO" id="GO:0004066">
    <property type="term" value="F:asparagine synthase (glutamine-hydrolyzing) activity"/>
    <property type="evidence" value="ECO:0007669"/>
    <property type="project" value="UniProtKB-EC"/>
</dbReference>
<gene>
    <name evidence="10" type="ORF">DBT_0981</name>
</gene>
<dbReference type="InterPro" id="IPR051786">
    <property type="entry name" value="ASN_synthetase/amidase"/>
</dbReference>
<accession>A0A1B9F6V6</accession>
<dbReference type="Gene3D" id="3.60.20.10">
    <property type="entry name" value="Glutamine Phosphoribosylpyrophosphate, subunit 1, domain 1"/>
    <property type="match status" value="1"/>
</dbReference>
<dbReference type="InterPro" id="IPR006426">
    <property type="entry name" value="Asn_synth_AEB"/>
</dbReference>
<keyword evidence="4 8" id="KW-0547">Nucleotide-binding</keyword>